<keyword evidence="12" id="KW-1185">Reference proteome</keyword>
<organism evidence="11 12">
    <name type="scientific">Glycomyces paridis</name>
    <dbReference type="NCBI Taxonomy" id="2126555"/>
    <lineage>
        <taxon>Bacteria</taxon>
        <taxon>Bacillati</taxon>
        <taxon>Actinomycetota</taxon>
        <taxon>Actinomycetes</taxon>
        <taxon>Glycomycetales</taxon>
        <taxon>Glycomycetaceae</taxon>
        <taxon>Glycomyces</taxon>
    </lineage>
</organism>
<dbReference type="PANTHER" id="PTHR10993:SF7">
    <property type="entry name" value="LIPOYLTRANSFERASE 2, MITOCHONDRIAL-RELATED"/>
    <property type="match status" value="1"/>
</dbReference>
<evidence type="ECO:0000256" key="4">
    <source>
        <dbReference type="ARBA" id="ARBA00024732"/>
    </source>
</evidence>
<evidence type="ECO:0000313" key="12">
    <source>
        <dbReference type="Proteomes" id="UP000305792"/>
    </source>
</evidence>
<dbReference type="GO" id="GO:0009249">
    <property type="term" value="P:protein lipoylation"/>
    <property type="evidence" value="ECO:0007669"/>
    <property type="project" value="InterPro"/>
</dbReference>
<dbReference type="EC" id="2.3.1.181" evidence="5 6"/>
<evidence type="ECO:0000313" key="11">
    <source>
        <dbReference type="EMBL" id="THV28396.1"/>
    </source>
</evidence>
<evidence type="ECO:0000256" key="9">
    <source>
        <dbReference type="PIRSR" id="PIRSR016262-3"/>
    </source>
</evidence>
<dbReference type="SUPFAM" id="SSF55681">
    <property type="entry name" value="Class II aaRS and biotin synthetases"/>
    <property type="match status" value="1"/>
</dbReference>
<proteinExistence type="inferred from homology"/>
<dbReference type="NCBIfam" id="NF010925">
    <property type="entry name" value="PRK14345.1"/>
    <property type="match status" value="1"/>
</dbReference>
<comment type="similarity">
    <text evidence="5 6">Belongs to the LipB family.</text>
</comment>
<comment type="miscellaneous">
    <text evidence="5">In the reaction, the free carboxyl group of octanoic acid is attached via an amide linkage to the epsilon-amino group of a specific lysine residue of lipoyl domains of lipoate-dependent enzymes.</text>
</comment>
<name>A0A4V4HP40_9ACTN</name>
<comment type="caution">
    <text evidence="11">The sequence shown here is derived from an EMBL/GenBank/DDBJ whole genome shotgun (WGS) entry which is preliminary data.</text>
</comment>
<dbReference type="GO" id="GO:0033819">
    <property type="term" value="F:lipoyl(octanoyl) transferase activity"/>
    <property type="evidence" value="ECO:0007669"/>
    <property type="project" value="UniProtKB-EC"/>
</dbReference>
<accession>A0A4V4HP40</accession>
<dbReference type="Gene3D" id="3.30.930.10">
    <property type="entry name" value="Bira Bifunctional Protein, Domain 2"/>
    <property type="match status" value="1"/>
</dbReference>
<evidence type="ECO:0000256" key="3">
    <source>
        <dbReference type="ARBA" id="ARBA00023315"/>
    </source>
</evidence>
<dbReference type="PANTHER" id="PTHR10993">
    <property type="entry name" value="OCTANOYLTRANSFERASE"/>
    <property type="match status" value="1"/>
</dbReference>
<gene>
    <name evidence="5 11" type="primary">lipB</name>
    <name evidence="11" type="ORF">E9998_12370</name>
</gene>
<feature type="active site" description="Acyl-thioester intermediate" evidence="5 7">
    <location>
        <position position="192"/>
    </location>
</feature>
<dbReference type="PIRSF" id="PIRSF016262">
    <property type="entry name" value="LPLase"/>
    <property type="match status" value="1"/>
</dbReference>
<evidence type="ECO:0000259" key="10">
    <source>
        <dbReference type="PROSITE" id="PS51733"/>
    </source>
</evidence>
<dbReference type="Pfam" id="PF21948">
    <property type="entry name" value="LplA-B_cat"/>
    <property type="match status" value="1"/>
</dbReference>
<comment type="function">
    <text evidence="4 5 6">Catalyzes the transfer of endogenously produced octanoic acid from octanoyl-acyl-carrier-protein onto the lipoyl domains of lipoate-dependent enzymes. Lipoyl-ACP can also act as a substrate although octanoyl-ACP is likely to be the physiological substrate.</text>
</comment>
<dbReference type="HAMAP" id="MF_00013">
    <property type="entry name" value="LipB"/>
    <property type="match status" value="1"/>
</dbReference>
<evidence type="ECO:0000256" key="5">
    <source>
        <dbReference type="HAMAP-Rule" id="MF_00013"/>
    </source>
</evidence>
<dbReference type="InterPro" id="IPR004143">
    <property type="entry name" value="BPL_LPL_catalytic"/>
</dbReference>
<feature type="site" description="Lowers pKa of active site Cys" evidence="5 9">
    <location>
        <position position="158"/>
    </location>
</feature>
<evidence type="ECO:0000256" key="8">
    <source>
        <dbReference type="PIRSR" id="PIRSR016262-2"/>
    </source>
</evidence>
<dbReference type="Proteomes" id="UP000305792">
    <property type="component" value="Unassembled WGS sequence"/>
</dbReference>
<sequence length="230" mass="25570">MTAPVESADTAAGSITVPVDGITVERRGLVDYQEAWDYQKELQQRRIDDEIGDTVLLLQHPSVYTAGRRTETWALPQDGTPVVTVDRGGQITWHGPGQIVGYPIIKLRKKTDIVGYVRRVEDAIAAVCHEFGVTSARGRMHDRTGVWLPADDRGPERKICAIGVRVRWATTMHGFALNCNPDMSYWERIAPCAITDADVTSLSRELGREVTVEEALPVVEKHLGLLLERD</sequence>
<dbReference type="InterPro" id="IPR045864">
    <property type="entry name" value="aa-tRNA-synth_II/BPL/LPL"/>
</dbReference>
<feature type="binding site" evidence="5 8">
    <location>
        <begin position="174"/>
        <end position="176"/>
    </location>
    <ligand>
        <name>substrate</name>
    </ligand>
</feature>
<evidence type="ECO:0000256" key="7">
    <source>
        <dbReference type="PIRSR" id="PIRSR016262-1"/>
    </source>
</evidence>
<dbReference type="UniPathway" id="UPA00538">
    <property type="reaction ID" value="UER00592"/>
</dbReference>
<dbReference type="InterPro" id="IPR020605">
    <property type="entry name" value="Octanoyltransferase_CS"/>
</dbReference>
<reference evidence="11 12" key="1">
    <citation type="journal article" date="2018" name="Int. J. Syst. Evol. Microbiol.">
        <title>Glycomyces paridis sp. nov., isolated from the medicinal plant Paris polyphylla.</title>
        <authorList>
            <person name="Fang X.M."/>
            <person name="Bai J.L."/>
            <person name="Su J."/>
            <person name="Zhao L.L."/>
            <person name="Liu H.Y."/>
            <person name="Ma B.P."/>
            <person name="Zhang Y.Q."/>
            <person name="Yu L.Y."/>
        </authorList>
    </citation>
    <scope>NUCLEOTIDE SEQUENCE [LARGE SCALE GENOMIC DNA]</scope>
    <source>
        <strain evidence="11 12">CPCC 204357</strain>
    </source>
</reference>
<evidence type="ECO:0000256" key="1">
    <source>
        <dbReference type="ARBA" id="ARBA00004821"/>
    </source>
</evidence>
<keyword evidence="5" id="KW-0963">Cytoplasm</keyword>
<dbReference type="PROSITE" id="PS01313">
    <property type="entry name" value="LIPB"/>
    <property type="match status" value="1"/>
</dbReference>
<comment type="catalytic activity">
    <reaction evidence="5 6">
        <text>octanoyl-[ACP] + L-lysyl-[protein] = N(6)-octanoyl-L-lysyl-[protein] + holo-[ACP] + H(+)</text>
        <dbReference type="Rhea" id="RHEA:17665"/>
        <dbReference type="Rhea" id="RHEA-COMP:9636"/>
        <dbReference type="Rhea" id="RHEA-COMP:9685"/>
        <dbReference type="Rhea" id="RHEA-COMP:9752"/>
        <dbReference type="Rhea" id="RHEA-COMP:9928"/>
        <dbReference type="ChEBI" id="CHEBI:15378"/>
        <dbReference type="ChEBI" id="CHEBI:29969"/>
        <dbReference type="ChEBI" id="CHEBI:64479"/>
        <dbReference type="ChEBI" id="CHEBI:78463"/>
        <dbReference type="ChEBI" id="CHEBI:78809"/>
        <dbReference type="EC" id="2.3.1.181"/>
    </reaction>
</comment>
<comment type="subcellular location">
    <subcellularLocation>
        <location evidence="5">Cytoplasm</location>
    </subcellularLocation>
</comment>
<keyword evidence="2 5" id="KW-0808">Transferase</keyword>
<dbReference type="OrthoDB" id="9787061at2"/>
<dbReference type="NCBIfam" id="TIGR00214">
    <property type="entry name" value="lipB"/>
    <property type="match status" value="1"/>
</dbReference>
<feature type="binding site" evidence="5 8">
    <location>
        <begin position="161"/>
        <end position="163"/>
    </location>
    <ligand>
        <name>substrate</name>
    </ligand>
</feature>
<evidence type="ECO:0000256" key="2">
    <source>
        <dbReference type="ARBA" id="ARBA00022679"/>
    </source>
</evidence>
<dbReference type="GO" id="GO:0005737">
    <property type="term" value="C:cytoplasm"/>
    <property type="evidence" value="ECO:0007669"/>
    <property type="project" value="UniProtKB-SubCell"/>
</dbReference>
<feature type="domain" description="BPL/LPL catalytic" evidence="10">
    <location>
        <begin position="49"/>
        <end position="230"/>
    </location>
</feature>
<dbReference type="EMBL" id="STGX01000008">
    <property type="protein sequence ID" value="THV28396.1"/>
    <property type="molecule type" value="Genomic_DNA"/>
</dbReference>
<keyword evidence="3 5" id="KW-0012">Acyltransferase</keyword>
<dbReference type="InterPro" id="IPR000544">
    <property type="entry name" value="Octanoyltransferase"/>
</dbReference>
<feature type="binding site" evidence="5 8">
    <location>
        <begin position="87"/>
        <end position="94"/>
    </location>
    <ligand>
        <name>substrate</name>
    </ligand>
</feature>
<dbReference type="CDD" id="cd16444">
    <property type="entry name" value="LipB"/>
    <property type="match status" value="1"/>
</dbReference>
<dbReference type="PROSITE" id="PS51733">
    <property type="entry name" value="BPL_LPL_CATALYTIC"/>
    <property type="match status" value="1"/>
</dbReference>
<dbReference type="AlphaFoldDB" id="A0A4V4HP40"/>
<comment type="pathway">
    <text evidence="1 5 6">Protein modification; protein lipoylation via endogenous pathway; protein N(6)-(lipoyl)lysine from octanoyl-[acyl-carrier-protein]: step 1/2.</text>
</comment>
<evidence type="ECO:0000256" key="6">
    <source>
        <dbReference type="PIRNR" id="PIRNR016262"/>
    </source>
</evidence>
<protein>
    <recommendedName>
        <fullName evidence="5 6">Octanoyltransferase</fullName>
        <ecNumber evidence="5 6">2.3.1.181</ecNumber>
    </recommendedName>
    <alternativeName>
        <fullName evidence="5">Lipoate-protein ligase B</fullName>
    </alternativeName>
    <alternativeName>
        <fullName evidence="5">Lipoyl/octanoyl transferase</fullName>
    </alternativeName>
    <alternativeName>
        <fullName evidence="5">Octanoyl-[acyl-carrier-protein]-protein N-octanoyltransferase</fullName>
    </alternativeName>
</protein>